<dbReference type="AlphaFoldDB" id="A0A0G4IAG2"/>
<evidence type="ECO:0000256" key="1">
    <source>
        <dbReference type="SAM" id="Phobius"/>
    </source>
</evidence>
<organism evidence="3">
    <name type="scientific">Chromera velia CCMP2878</name>
    <dbReference type="NCBI Taxonomy" id="1169474"/>
    <lineage>
        <taxon>Eukaryota</taxon>
        <taxon>Sar</taxon>
        <taxon>Alveolata</taxon>
        <taxon>Colpodellida</taxon>
        <taxon>Chromeraceae</taxon>
        <taxon>Chromera</taxon>
    </lineage>
</organism>
<proteinExistence type="predicted"/>
<evidence type="ECO:0000313" key="3">
    <source>
        <dbReference type="EMBL" id="CEM54128.1"/>
    </source>
</evidence>
<dbReference type="EMBL" id="CDMZ01005757">
    <property type="protein sequence ID" value="CEM54128.1"/>
    <property type="molecule type" value="Genomic_DNA"/>
</dbReference>
<accession>A0A0G4IAG2</accession>
<keyword evidence="1" id="KW-0472">Membrane</keyword>
<keyword evidence="1" id="KW-1133">Transmembrane helix</keyword>
<reference evidence="3" key="1">
    <citation type="submission" date="2014-11" db="EMBL/GenBank/DDBJ databases">
        <authorList>
            <person name="Otto D Thomas"/>
            <person name="Naeem Raeece"/>
        </authorList>
    </citation>
    <scope>NUCLEOTIDE SEQUENCE</scope>
</reference>
<keyword evidence="2" id="KW-0732">Signal</keyword>
<sequence length="140" mass="14837">MFARAVTFLALLQGCLAFKGPMLSSGLKASQGMKQALSGLRDVAPAAAPFVLSAPAFAEDVDMAEALEHTSLFLSKYNSQIAYYNSLFYGGIILGIAGFALVIVSRLNAGKLRTGTRALKSLSDMEAERKAGEAALKEMQ</sequence>
<evidence type="ECO:0000256" key="2">
    <source>
        <dbReference type="SAM" id="SignalP"/>
    </source>
</evidence>
<dbReference type="VEuPathDB" id="CryptoDB:Cvel_12527"/>
<feature type="transmembrane region" description="Helical" evidence="1">
    <location>
        <begin position="81"/>
        <end position="104"/>
    </location>
</feature>
<gene>
    <name evidence="3" type="ORF">Cvel_12527</name>
</gene>
<protein>
    <recommendedName>
        <fullName evidence="4">Transmembrane protein</fullName>
    </recommendedName>
</protein>
<evidence type="ECO:0008006" key="4">
    <source>
        <dbReference type="Google" id="ProtNLM"/>
    </source>
</evidence>
<dbReference type="PROSITE" id="PS51257">
    <property type="entry name" value="PROKAR_LIPOPROTEIN"/>
    <property type="match status" value="1"/>
</dbReference>
<name>A0A0G4IAG2_9ALVE</name>
<keyword evidence="1" id="KW-0812">Transmembrane</keyword>
<feature type="chain" id="PRO_5005192530" description="Transmembrane protein" evidence="2">
    <location>
        <begin position="18"/>
        <end position="140"/>
    </location>
</feature>
<feature type="signal peptide" evidence="2">
    <location>
        <begin position="1"/>
        <end position="17"/>
    </location>
</feature>